<feature type="region of interest" description="Disordered" evidence="1">
    <location>
        <begin position="84"/>
        <end position="109"/>
    </location>
</feature>
<evidence type="ECO:0000256" key="1">
    <source>
        <dbReference type="SAM" id="MobiDB-lite"/>
    </source>
</evidence>
<reference evidence="2 3" key="1">
    <citation type="submission" date="2021-01" db="EMBL/GenBank/DDBJ databases">
        <title>WGS of actinomycetes isolated from Thailand.</title>
        <authorList>
            <person name="Thawai C."/>
        </authorList>
    </citation>
    <scope>NUCLEOTIDE SEQUENCE [LARGE SCALE GENOMIC DNA]</scope>
    <source>
        <strain evidence="2 3">CA1R205</strain>
    </source>
</reference>
<evidence type="ECO:0000313" key="2">
    <source>
        <dbReference type="EMBL" id="MBL1096889.1"/>
    </source>
</evidence>
<protein>
    <submittedName>
        <fullName evidence="2">Uncharacterized protein</fullName>
    </submittedName>
</protein>
<dbReference type="RefSeq" id="WP_201873830.1">
    <property type="nucleotide sequence ID" value="NZ_JAERRF010000005.1"/>
</dbReference>
<name>A0ABS1N9Y4_9ACTN</name>
<accession>A0ABS1N9Y4</accession>
<proteinExistence type="predicted"/>
<dbReference type="EMBL" id="JAERRF010000005">
    <property type="protein sequence ID" value="MBL1096889.1"/>
    <property type="molecule type" value="Genomic_DNA"/>
</dbReference>
<evidence type="ECO:0000313" key="3">
    <source>
        <dbReference type="Proteomes" id="UP000634229"/>
    </source>
</evidence>
<comment type="caution">
    <text evidence="2">The sequence shown here is derived from an EMBL/GenBank/DDBJ whole genome shotgun (WGS) entry which is preliminary data.</text>
</comment>
<keyword evidence="3" id="KW-1185">Reference proteome</keyword>
<sequence length="129" mass="14162">MSALSPVPGPLPEDVADLLRAVLEALDIPHPATVGDSEERARVLTDRAMHAAITLRGILNEEAADRLDIEWETAYLRERLAKHPPTSYRAWDPPPLPPALSCNTEDDGAEFESFAWEHGDLREGGEAGR</sequence>
<gene>
    <name evidence="2" type="ORF">JK363_09455</name>
</gene>
<dbReference type="Proteomes" id="UP000634229">
    <property type="component" value="Unassembled WGS sequence"/>
</dbReference>
<organism evidence="2 3">
    <name type="scientific">Streptomyces coffeae</name>
    <dbReference type="NCBI Taxonomy" id="621382"/>
    <lineage>
        <taxon>Bacteria</taxon>
        <taxon>Bacillati</taxon>
        <taxon>Actinomycetota</taxon>
        <taxon>Actinomycetes</taxon>
        <taxon>Kitasatosporales</taxon>
        <taxon>Streptomycetaceae</taxon>
        <taxon>Streptomyces</taxon>
    </lineage>
</organism>